<organism evidence="3 4">
    <name type="scientific">Halohasta litchfieldiae</name>
    <dbReference type="NCBI Taxonomy" id="1073996"/>
    <lineage>
        <taxon>Archaea</taxon>
        <taxon>Methanobacteriati</taxon>
        <taxon>Methanobacteriota</taxon>
        <taxon>Stenosarchaea group</taxon>
        <taxon>Halobacteria</taxon>
        <taxon>Halobacteriales</taxon>
        <taxon>Haloferacaceae</taxon>
        <taxon>Halohasta</taxon>
    </lineage>
</organism>
<feature type="transmembrane region" description="Helical" evidence="1">
    <location>
        <begin position="12"/>
        <end position="32"/>
    </location>
</feature>
<keyword evidence="4" id="KW-1185">Reference proteome</keyword>
<evidence type="ECO:0000313" key="4">
    <source>
        <dbReference type="Proteomes" id="UP000198888"/>
    </source>
</evidence>
<name>A0A1H6X2B9_9EURY</name>
<keyword evidence="1" id="KW-0812">Transmembrane</keyword>
<dbReference type="RefSeq" id="WP_177171953.1">
    <property type="nucleotide sequence ID" value="NZ_CP024845.1"/>
</dbReference>
<dbReference type="EMBL" id="FNYR01000032">
    <property type="protein sequence ID" value="SEJ22276.1"/>
    <property type="molecule type" value="Genomic_DNA"/>
</dbReference>
<dbReference type="STRING" id="1073996.SAMN05444271_13223"/>
<keyword evidence="1" id="KW-0472">Membrane</keyword>
<dbReference type="InterPro" id="IPR021309">
    <property type="entry name" value="YgaP-like_TM"/>
</dbReference>
<accession>A0A1H6X2B9</accession>
<sequence>MEPNVGGLDRTARLVGGLLVALVGIVSLAGLLPLGSTVGAGLALVGAIVFGTGLTQQCLAYRLFGVDTCKRT</sequence>
<feature type="domain" description="Inner membrane protein YgaP-like transmembrane" evidence="2">
    <location>
        <begin position="1"/>
        <end position="71"/>
    </location>
</feature>
<dbReference type="Pfam" id="PF11127">
    <property type="entry name" value="YgaP-like_TM"/>
    <property type="match status" value="1"/>
</dbReference>
<accession>A0A2H4Q5D6</accession>
<evidence type="ECO:0000313" key="3">
    <source>
        <dbReference type="EMBL" id="SEJ22276.1"/>
    </source>
</evidence>
<dbReference type="Proteomes" id="UP000198888">
    <property type="component" value="Unassembled WGS sequence"/>
</dbReference>
<gene>
    <name evidence="3" type="ORF">SAMN05444271_13223</name>
</gene>
<dbReference type="GeneID" id="35003631"/>
<evidence type="ECO:0000259" key="2">
    <source>
        <dbReference type="Pfam" id="PF11127"/>
    </source>
</evidence>
<protein>
    <recommendedName>
        <fullName evidence="2">Inner membrane protein YgaP-like transmembrane domain-containing protein</fullName>
    </recommendedName>
</protein>
<dbReference type="AlphaFoldDB" id="A0A1H6X2B9"/>
<keyword evidence="1" id="KW-1133">Transmembrane helix</keyword>
<dbReference type="KEGG" id="hae:halTADL_2860"/>
<proteinExistence type="predicted"/>
<feature type="transmembrane region" description="Helical" evidence="1">
    <location>
        <begin position="38"/>
        <end position="64"/>
    </location>
</feature>
<evidence type="ECO:0000256" key="1">
    <source>
        <dbReference type="SAM" id="Phobius"/>
    </source>
</evidence>
<reference evidence="3 4" key="1">
    <citation type="submission" date="2016-10" db="EMBL/GenBank/DDBJ databases">
        <authorList>
            <person name="de Groot N.N."/>
        </authorList>
    </citation>
    <scope>NUCLEOTIDE SEQUENCE [LARGE SCALE GENOMIC DNA]</scope>
    <source>
        <strain evidence="3 4">DSM 22187</strain>
    </source>
</reference>